<reference evidence="2" key="1">
    <citation type="journal article" date="2014" name="Front. Microbiol.">
        <title>High frequency of phylogenetically diverse reductive dehalogenase-homologous genes in deep subseafloor sedimentary metagenomes.</title>
        <authorList>
            <person name="Kawai M."/>
            <person name="Futagami T."/>
            <person name="Toyoda A."/>
            <person name="Takaki Y."/>
            <person name="Nishi S."/>
            <person name="Hori S."/>
            <person name="Arai W."/>
            <person name="Tsubouchi T."/>
            <person name="Morono Y."/>
            <person name="Uchiyama I."/>
            <person name="Ito T."/>
            <person name="Fujiyama A."/>
            <person name="Inagaki F."/>
            <person name="Takami H."/>
        </authorList>
    </citation>
    <scope>NUCLEOTIDE SEQUENCE</scope>
    <source>
        <strain evidence="2">Expedition CK06-06</strain>
    </source>
</reference>
<name>X0Y0W1_9ZZZZ</name>
<sequence>MRMGENLKFLSHPHHHISQISPILLIFLTPLLYLSLPRDILANNQYENSVYNNIEIIKIDKLNLQFH</sequence>
<evidence type="ECO:0000313" key="2">
    <source>
        <dbReference type="EMBL" id="GAG30536.1"/>
    </source>
</evidence>
<keyword evidence="1" id="KW-0472">Membrane</keyword>
<accession>X0Y0W1</accession>
<dbReference type="EMBL" id="BARS01042595">
    <property type="protein sequence ID" value="GAG30536.1"/>
    <property type="molecule type" value="Genomic_DNA"/>
</dbReference>
<keyword evidence="1" id="KW-1133">Transmembrane helix</keyword>
<dbReference type="AlphaFoldDB" id="X0Y0W1"/>
<feature type="transmembrane region" description="Helical" evidence="1">
    <location>
        <begin position="20"/>
        <end position="36"/>
    </location>
</feature>
<protein>
    <submittedName>
        <fullName evidence="2">Uncharacterized protein</fullName>
    </submittedName>
</protein>
<gene>
    <name evidence="2" type="ORF">S01H1_64614</name>
</gene>
<comment type="caution">
    <text evidence="2">The sequence shown here is derived from an EMBL/GenBank/DDBJ whole genome shotgun (WGS) entry which is preliminary data.</text>
</comment>
<proteinExistence type="predicted"/>
<organism evidence="2">
    <name type="scientific">marine sediment metagenome</name>
    <dbReference type="NCBI Taxonomy" id="412755"/>
    <lineage>
        <taxon>unclassified sequences</taxon>
        <taxon>metagenomes</taxon>
        <taxon>ecological metagenomes</taxon>
    </lineage>
</organism>
<keyword evidence="1" id="KW-0812">Transmembrane</keyword>
<evidence type="ECO:0000256" key="1">
    <source>
        <dbReference type="SAM" id="Phobius"/>
    </source>
</evidence>